<dbReference type="OrthoDB" id="543755at2"/>
<sequence length="757" mass="88929">MLIKKLLKGINGLPIIKYYGQLIRFLHRQIKIYLISQSNLIHKKPNERYIELCQSQPSYLYLPWIEALTNRLIIYLDNSATHFQLIPLPIFSNTKTIKSRNKINFFTEHCHHQLNDILFNWLKPIADHVKGIIFTFDYGLLQRQIIKVCQQLKIQTILIPHESVFFNRDKYYFHPLTKINTPLCDYVLCWGQLQKDIFTSRGYPEKRIQVVGAPKLDRYYDYQPKFSHNEFCERAALNKNKPIILFAAQSLDFQVNHQIAIQAQQIIITQLMSYCQQNNYEFILRCPPTGCIIGDKGLFNQMQEANFFIDSPSPAYCFDPEETIYHADVIVSINSTMLFEALLMGKRSLSVKYFDFKEDWQRAGIKCVFNEQELKTVLNNWLQDKQFTKPTPTKWAIQSFSLNGFDGQATTRINQCLEKIVKQPLSQVPPPFTRVFFNEGPPIDFIYFSKEGSQFDYIAKLLNAKTIISPKRQKFIFWAELHCLLKEKQRVLASQATKYLPKVYLEQGIIHFGSKWTSITIDDKEVYDANNCLETLLNSDIELTFQQENEAMECINRIVSNHFFSAFKNANKSNVVTLTNRPKFLLIDEYREAKNKTKEASFKKLLDQVALECKHGDILIYSPNRGHRKKTYLNQASLKPYLKQYKNIHFVTPDYDLYFLLTQVEKVYVVSSIIGFFALMIKKKVYCYGLPFYANWGLTIDDIQIPKQRKRTIVELFYFACMHLSRYYSPLLGRRCSLNEYIDYILDSKENDSRHIF</sequence>
<dbReference type="InterPro" id="IPR007833">
    <property type="entry name" value="Capsule_polysaccharide_synth"/>
</dbReference>
<name>A0A378JUI7_9GAMM</name>
<dbReference type="EMBL" id="UGOD01000001">
    <property type="protein sequence ID" value="STX51872.1"/>
    <property type="molecule type" value="Genomic_DNA"/>
</dbReference>
<dbReference type="GO" id="GO:0015774">
    <property type="term" value="P:polysaccharide transport"/>
    <property type="evidence" value="ECO:0007669"/>
    <property type="project" value="InterPro"/>
</dbReference>
<accession>A0A378JUI7</accession>
<gene>
    <name evidence="1" type="ORF">NCTC13316_01972</name>
</gene>
<dbReference type="Pfam" id="PF05159">
    <property type="entry name" value="Capsule_synth"/>
    <property type="match status" value="1"/>
</dbReference>
<evidence type="ECO:0000313" key="1">
    <source>
        <dbReference type="EMBL" id="STX51872.1"/>
    </source>
</evidence>
<dbReference type="Proteomes" id="UP000254794">
    <property type="component" value="Unassembled WGS sequence"/>
</dbReference>
<dbReference type="GO" id="GO:0000271">
    <property type="term" value="P:polysaccharide biosynthetic process"/>
    <property type="evidence" value="ECO:0007669"/>
    <property type="project" value="InterPro"/>
</dbReference>
<dbReference type="InterPro" id="IPR043148">
    <property type="entry name" value="TagF_C"/>
</dbReference>
<evidence type="ECO:0000313" key="2">
    <source>
        <dbReference type="Proteomes" id="UP000254794"/>
    </source>
</evidence>
<keyword evidence="2" id="KW-1185">Reference proteome</keyword>
<dbReference type="Gene3D" id="3.40.50.12580">
    <property type="match status" value="1"/>
</dbReference>
<reference evidence="1 2" key="1">
    <citation type="submission" date="2018-06" db="EMBL/GenBank/DDBJ databases">
        <authorList>
            <consortium name="Pathogen Informatics"/>
            <person name="Doyle S."/>
        </authorList>
    </citation>
    <scope>NUCLEOTIDE SEQUENCE [LARGE SCALE GENOMIC DNA]</scope>
    <source>
        <strain evidence="1 2">NCTC13316</strain>
    </source>
</reference>
<dbReference type="RefSeq" id="WP_115331477.1">
    <property type="nucleotide sequence ID" value="NZ_CAAAHP010000002.1"/>
</dbReference>
<proteinExistence type="predicted"/>
<dbReference type="SUPFAM" id="SSF53756">
    <property type="entry name" value="UDP-Glycosyltransferase/glycogen phosphorylase"/>
    <property type="match status" value="1"/>
</dbReference>
<dbReference type="AlphaFoldDB" id="A0A378JUI7"/>
<protein>
    <submittedName>
        <fullName evidence="1">Capsule polysaccharide biosynthesis protein</fullName>
    </submittedName>
</protein>
<organism evidence="1 2">
    <name type="scientific">Legionella busanensis</name>
    <dbReference type="NCBI Taxonomy" id="190655"/>
    <lineage>
        <taxon>Bacteria</taxon>
        <taxon>Pseudomonadati</taxon>
        <taxon>Pseudomonadota</taxon>
        <taxon>Gammaproteobacteria</taxon>
        <taxon>Legionellales</taxon>
        <taxon>Legionellaceae</taxon>
        <taxon>Legionella</taxon>
    </lineage>
</organism>